<reference evidence="2" key="1">
    <citation type="journal article" date="2023" name="Mol. Biol. Evol.">
        <title>Third-Generation Sequencing Reveals the Adaptive Role of the Epigenome in Three Deep-Sea Polychaetes.</title>
        <authorList>
            <person name="Perez M."/>
            <person name="Aroh O."/>
            <person name="Sun Y."/>
            <person name="Lan Y."/>
            <person name="Juniper S.K."/>
            <person name="Young C.R."/>
            <person name="Angers B."/>
            <person name="Qian P.Y."/>
        </authorList>
    </citation>
    <scope>NUCLEOTIDE SEQUENCE</scope>
    <source>
        <strain evidence="2">R07B-5</strain>
    </source>
</reference>
<feature type="coiled-coil region" evidence="1">
    <location>
        <begin position="447"/>
        <end position="503"/>
    </location>
</feature>
<evidence type="ECO:0000256" key="1">
    <source>
        <dbReference type="SAM" id="Coils"/>
    </source>
</evidence>
<sequence>MSAPLPFDRPNLFLKRYDTLVPLAGASPRLSDDEQDELDKKVSLQYAAFLREKERKCGPDGFIDSTRYRHNYVSKKDKRASREDKPKLSTVDVALKTERSKSDFTKRQKVIEVHMWQHKQQERELKRVEGDIAKNQRAVRKTLRDFENAIMRKRLTLEKKFNEGLEKYTKLTKDHLHKKDDITKQRIEANMSADQAHKAMGRKVQLVTSNMARKYRTKLGDLELNKTEVDTLSKEFETKLRAKEAENFKLQQELADLALTLNMEAQKGRKEEVVVEAEHKNEKVKRIQADRTADVDLENKLSKSDGDVKVAEVERRRLSANLTLTRAHLQVKQREEGRHKIDTETRLRGNITEQKMLSEISQQIDLEHKAKQIEHNVKVHEDRRKVRASEVVKSMKTRMDQHETHYSGKFQKRYAEQLRREHEDHLKHFQKMVGKGEDQEYNLHNRVKNAEYARQKQEQRVRKLNQQLMELKRKNAVKIKNEMTEVERSEKELEQQLLREQAELTKVTIMRNVICVVDVNLWKCLEYIQHWELALLTLD</sequence>
<protein>
    <submittedName>
        <fullName evidence="2">Uncharacterized protein</fullName>
    </submittedName>
</protein>
<dbReference type="EMBL" id="JAODUO010000099">
    <property type="protein sequence ID" value="KAK2189689.1"/>
    <property type="molecule type" value="Genomic_DNA"/>
</dbReference>
<gene>
    <name evidence="2" type="ORF">NP493_99g01034</name>
</gene>
<evidence type="ECO:0000313" key="3">
    <source>
        <dbReference type="Proteomes" id="UP001209878"/>
    </source>
</evidence>
<organism evidence="2 3">
    <name type="scientific">Ridgeia piscesae</name>
    <name type="common">Tubeworm</name>
    <dbReference type="NCBI Taxonomy" id="27915"/>
    <lineage>
        <taxon>Eukaryota</taxon>
        <taxon>Metazoa</taxon>
        <taxon>Spiralia</taxon>
        <taxon>Lophotrochozoa</taxon>
        <taxon>Annelida</taxon>
        <taxon>Polychaeta</taxon>
        <taxon>Sedentaria</taxon>
        <taxon>Canalipalpata</taxon>
        <taxon>Sabellida</taxon>
        <taxon>Siboglinidae</taxon>
        <taxon>Ridgeia</taxon>
    </lineage>
</organism>
<name>A0AAD9P7P9_RIDPI</name>
<evidence type="ECO:0000313" key="2">
    <source>
        <dbReference type="EMBL" id="KAK2189689.1"/>
    </source>
</evidence>
<dbReference type="AlphaFoldDB" id="A0AAD9P7P9"/>
<feature type="coiled-coil region" evidence="1">
    <location>
        <begin position="233"/>
        <end position="260"/>
    </location>
</feature>
<keyword evidence="3" id="KW-1185">Reference proteome</keyword>
<accession>A0AAD9P7P9</accession>
<comment type="caution">
    <text evidence="2">The sequence shown here is derived from an EMBL/GenBank/DDBJ whole genome shotgun (WGS) entry which is preliminary data.</text>
</comment>
<proteinExistence type="predicted"/>
<dbReference type="Proteomes" id="UP001209878">
    <property type="component" value="Unassembled WGS sequence"/>
</dbReference>
<keyword evidence="1" id="KW-0175">Coiled coil</keyword>